<protein>
    <submittedName>
        <fullName evidence="1">8517_t:CDS:1</fullName>
    </submittedName>
</protein>
<reference evidence="1" key="1">
    <citation type="submission" date="2021-06" db="EMBL/GenBank/DDBJ databases">
        <authorList>
            <person name="Kallberg Y."/>
            <person name="Tangrot J."/>
            <person name="Rosling A."/>
        </authorList>
    </citation>
    <scope>NUCLEOTIDE SEQUENCE</scope>
    <source>
        <strain evidence="1">MA461A</strain>
    </source>
</reference>
<dbReference type="Proteomes" id="UP000789920">
    <property type="component" value="Unassembled WGS sequence"/>
</dbReference>
<sequence>LKLKNVEYIDKNSNIEYILHFYHKNDIYILLDTDEYVISGNLSLAQYRFKELYEKSDSSLSKFLIAKLKIYTKIKGPGYPVIRHYINRKLANNSDYFEEEELNILLLVQKMVRWSDDSNGSNEQLEKGASATQGCRCYTVQLTDNKVIRLIDTPGIGSSYRPGTTSTSLRKFLDDLKEKSGVEIKVNKETSFYLDNELFKILAQIQKGVSFTAEEEEDFKKIKDILSLNNSRKMIKFLLNILATMQVTIDDTINKIIIAQKMLQENNKTIKEILETGEEILEFPK</sequence>
<organism evidence="1 2">
    <name type="scientific">Racocetra persica</name>
    <dbReference type="NCBI Taxonomy" id="160502"/>
    <lineage>
        <taxon>Eukaryota</taxon>
        <taxon>Fungi</taxon>
        <taxon>Fungi incertae sedis</taxon>
        <taxon>Mucoromycota</taxon>
        <taxon>Glomeromycotina</taxon>
        <taxon>Glomeromycetes</taxon>
        <taxon>Diversisporales</taxon>
        <taxon>Gigasporaceae</taxon>
        <taxon>Racocetra</taxon>
    </lineage>
</organism>
<gene>
    <name evidence="1" type="ORF">RPERSI_LOCUS23510</name>
</gene>
<feature type="non-terminal residue" evidence="1">
    <location>
        <position position="1"/>
    </location>
</feature>
<keyword evidence="2" id="KW-1185">Reference proteome</keyword>
<comment type="caution">
    <text evidence="1">The sequence shown here is derived from an EMBL/GenBank/DDBJ whole genome shotgun (WGS) entry which is preliminary data.</text>
</comment>
<proteinExistence type="predicted"/>
<evidence type="ECO:0000313" key="1">
    <source>
        <dbReference type="EMBL" id="CAG8812346.1"/>
    </source>
</evidence>
<accession>A0ACA9RWN6</accession>
<name>A0ACA9RWN6_9GLOM</name>
<feature type="non-terminal residue" evidence="1">
    <location>
        <position position="285"/>
    </location>
</feature>
<evidence type="ECO:0000313" key="2">
    <source>
        <dbReference type="Proteomes" id="UP000789920"/>
    </source>
</evidence>
<dbReference type="EMBL" id="CAJVQC010073562">
    <property type="protein sequence ID" value="CAG8812346.1"/>
    <property type="molecule type" value="Genomic_DNA"/>
</dbReference>